<dbReference type="Proteomes" id="UP001153269">
    <property type="component" value="Unassembled WGS sequence"/>
</dbReference>
<dbReference type="AlphaFoldDB" id="A0A9N7UQT9"/>
<feature type="compositionally biased region" description="Polar residues" evidence="1">
    <location>
        <begin position="9"/>
        <end position="18"/>
    </location>
</feature>
<proteinExistence type="predicted"/>
<evidence type="ECO:0000313" key="3">
    <source>
        <dbReference type="Proteomes" id="UP001153269"/>
    </source>
</evidence>
<protein>
    <submittedName>
        <fullName evidence="2">Uncharacterized protein</fullName>
    </submittedName>
</protein>
<accession>A0A9N7UQT9</accession>
<keyword evidence="3" id="KW-1185">Reference proteome</keyword>
<dbReference type="EMBL" id="CADEAL010001700">
    <property type="protein sequence ID" value="CAB1434820.1"/>
    <property type="molecule type" value="Genomic_DNA"/>
</dbReference>
<comment type="caution">
    <text evidence="2">The sequence shown here is derived from an EMBL/GenBank/DDBJ whole genome shotgun (WGS) entry which is preliminary data.</text>
</comment>
<evidence type="ECO:0000313" key="2">
    <source>
        <dbReference type="EMBL" id="CAB1434820.1"/>
    </source>
</evidence>
<name>A0A9N7UQT9_PLEPL</name>
<feature type="compositionally biased region" description="Basic and acidic residues" evidence="1">
    <location>
        <begin position="72"/>
        <end position="99"/>
    </location>
</feature>
<evidence type="ECO:0000256" key="1">
    <source>
        <dbReference type="SAM" id="MobiDB-lite"/>
    </source>
</evidence>
<feature type="region of interest" description="Disordered" evidence="1">
    <location>
        <begin position="1"/>
        <end position="126"/>
    </location>
</feature>
<sequence>MALDELVSSDVQLTNQPRSHLGGRFLQKSRRTKEIHDGGTARSPAGTGPTMHLGERRTGRGVQIRFFQLQRNVEEKLDRGAEEPRSRGAEEPRNREPRSRGAVKAAAQSSEGQRQQVEERRRSQGRGRVCVELRINVRKRIDVRKRINVRKT</sequence>
<reference evidence="2" key="1">
    <citation type="submission" date="2020-03" db="EMBL/GenBank/DDBJ databases">
        <authorList>
            <person name="Weist P."/>
        </authorList>
    </citation>
    <scope>NUCLEOTIDE SEQUENCE</scope>
</reference>
<gene>
    <name evidence="2" type="ORF">PLEPLA_LOCUS22929</name>
</gene>
<organism evidence="2 3">
    <name type="scientific">Pleuronectes platessa</name>
    <name type="common">European plaice</name>
    <dbReference type="NCBI Taxonomy" id="8262"/>
    <lineage>
        <taxon>Eukaryota</taxon>
        <taxon>Metazoa</taxon>
        <taxon>Chordata</taxon>
        <taxon>Craniata</taxon>
        <taxon>Vertebrata</taxon>
        <taxon>Euteleostomi</taxon>
        <taxon>Actinopterygii</taxon>
        <taxon>Neopterygii</taxon>
        <taxon>Teleostei</taxon>
        <taxon>Neoteleostei</taxon>
        <taxon>Acanthomorphata</taxon>
        <taxon>Carangaria</taxon>
        <taxon>Pleuronectiformes</taxon>
        <taxon>Pleuronectoidei</taxon>
        <taxon>Pleuronectidae</taxon>
        <taxon>Pleuronectes</taxon>
    </lineage>
</organism>